<dbReference type="InterPro" id="IPR057635">
    <property type="entry name" value="Tsg_N"/>
</dbReference>
<comment type="caution">
    <text evidence="11">The sequence shown here is derived from an EMBL/GenBank/DDBJ whole genome shotgun (WGS) entry which is preliminary data.</text>
</comment>
<feature type="domain" description="Tsg N-terminal" evidence="10">
    <location>
        <begin position="25"/>
        <end position="84"/>
    </location>
</feature>
<dbReference type="OrthoDB" id="10037323at2759"/>
<keyword evidence="7" id="KW-0472">Membrane</keyword>
<name>A0A0V0ZBY7_9BILA</name>
<dbReference type="STRING" id="990121.A0A0V0ZBY7"/>
<feature type="chain" id="PRO_5006873575" evidence="8">
    <location>
        <begin position="19"/>
        <end position="413"/>
    </location>
</feature>
<dbReference type="Pfam" id="PF23782">
    <property type="entry name" value="Tsg_N"/>
    <property type="match status" value="1"/>
</dbReference>
<dbReference type="AlphaFoldDB" id="A0A0V0ZBY7"/>
<feature type="transmembrane region" description="Helical" evidence="7">
    <location>
        <begin position="263"/>
        <end position="284"/>
    </location>
</feature>
<feature type="domain" description="Tsg C-terminal" evidence="9">
    <location>
        <begin position="92"/>
        <end position="212"/>
    </location>
</feature>
<keyword evidence="6" id="KW-0325">Glycoprotein</keyword>
<proteinExistence type="inferred from homology"/>
<dbReference type="PANTHER" id="PTHR12312:SF16">
    <property type="entry name" value="TWISTED GASTRULATION PROTEIN HOMOLOG 1-A-RELATED"/>
    <property type="match status" value="1"/>
</dbReference>
<evidence type="ECO:0000256" key="2">
    <source>
        <dbReference type="ARBA" id="ARBA00010047"/>
    </source>
</evidence>
<evidence type="ECO:0000313" key="12">
    <source>
        <dbReference type="Proteomes" id="UP000054783"/>
    </source>
</evidence>
<dbReference type="GO" id="GO:0005615">
    <property type="term" value="C:extracellular space"/>
    <property type="evidence" value="ECO:0007669"/>
    <property type="project" value="TreeGrafter"/>
</dbReference>
<dbReference type="GO" id="GO:0030510">
    <property type="term" value="P:regulation of BMP signaling pathway"/>
    <property type="evidence" value="ECO:0007669"/>
    <property type="project" value="TreeGrafter"/>
</dbReference>
<evidence type="ECO:0000256" key="6">
    <source>
        <dbReference type="ARBA" id="ARBA00023180"/>
    </source>
</evidence>
<evidence type="ECO:0000256" key="4">
    <source>
        <dbReference type="ARBA" id="ARBA00022525"/>
    </source>
</evidence>
<reference evidence="11 12" key="1">
    <citation type="submission" date="2015-01" db="EMBL/GenBank/DDBJ databases">
        <title>Evolution of Trichinella species and genotypes.</title>
        <authorList>
            <person name="Korhonen P.K."/>
            <person name="Edoardo P."/>
            <person name="Giuseppe L.R."/>
            <person name="Gasser R.B."/>
        </authorList>
    </citation>
    <scope>NUCLEOTIDE SEQUENCE [LARGE SCALE GENOMIC DNA]</scope>
    <source>
        <strain evidence="11">ISS2496</strain>
    </source>
</reference>
<dbReference type="EMBL" id="JYDQ01000244">
    <property type="protein sequence ID" value="KRY10089.1"/>
    <property type="molecule type" value="Genomic_DNA"/>
</dbReference>
<comment type="similarity">
    <text evidence="2">Belongs to the twisted gastrulation protein family.</text>
</comment>
<organism evidence="11 12">
    <name type="scientific">Trichinella patagoniensis</name>
    <dbReference type="NCBI Taxonomy" id="990121"/>
    <lineage>
        <taxon>Eukaryota</taxon>
        <taxon>Metazoa</taxon>
        <taxon>Ecdysozoa</taxon>
        <taxon>Nematoda</taxon>
        <taxon>Enoplea</taxon>
        <taxon>Dorylaimia</taxon>
        <taxon>Trichinellida</taxon>
        <taxon>Trichinellidae</taxon>
        <taxon>Trichinella</taxon>
    </lineage>
</organism>
<keyword evidence="7" id="KW-1133">Transmembrane helix</keyword>
<accession>A0A0V0ZBY7</accession>
<comment type="subcellular location">
    <subcellularLocation>
        <location evidence="1">Secreted</location>
    </subcellularLocation>
</comment>
<evidence type="ECO:0000313" key="11">
    <source>
        <dbReference type="EMBL" id="KRY10089.1"/>
    </source>
</evidence>
<feature type="transmembrane region" description="Helical" evidence="7">
    <location>
        <begin position="296"/>
        <end position="316"/>
    </location>
</feature>
<dbReference type="InterPro" id="IPR006761">
    <property type="entry name" value="Tsg"/>
</dbReference>
<evidence type="ECO:0000259" key="9">
    <source>
        <dbReference type="Pfam" id="PF04668"/>
    </source>
</evidence>
<keyword evidence="12" id="KW-1185">Reference proteome</keyword>
<keyword evidence="7" id="KW-0812">Transmembrane</keyword>
<gene>
    <name evidence="11" type="primary">tsg</name>
    <name evidence="11" type="ORF">T12_9154</name>
</gene>
<dbReference type="PANTHER" id="PTHR12312">
    <property type="entry name" value="TWISTED GASTRULATION PROTEIN HOMOLOG 1-A-RELATED"/>
    <property type="match status" value="1"/>
</dbReference>
<keyword evidence="3" id="KW-0217">Developmental protein</keyword>
<sequence length="413" mass="46709">MSILLFATFLYLFVGSFGLLTRNFSCSEAVCGPRVSKCMLIKSCNCSMTPEDLVNKNCSCCKDCFHCLGELFTDCCSCVGLCRASVPVDPRMAMRSYVESLNPAEDQISLFELVTAQPLSPDSKWTVHSFPTLEPGFFYKFNIEQRREEMESLINVNCTVAFLKQCLSVEKCRSACSSMGASAYRWFHTGCCECVGQNCIDFGIRESLCEECGELEELESNVVHSTKPDELSIGKYLFQKMATKGKQMAKGQKKIVEENKSTFIFYLIMSSCGCVCHFLIHYFLFTDGNVFSKSWLLYIISLIIQITALQFMRYLAKPVYSDTGHLLDGGVDLNLEGGISEYCKDAIILSFILQLLSLIHAYFWALYLLCPCFIIYKLWVGVLAPWIFQPSLYETETSAKKGMKLARKMNRLK</sequence>
<dbReference type="InterPro" id="IPR008506">
    <property type="entry name" value="SND2/TMEM208"/>
</dbReference>
<dbReference type="Pfam" id="PF05620">
    <property type="entry name" value="TMEM208_SND2"/>
    <property type="match status" value="1"/>
</dbReference>
<evidence type="ECO:0000256" key="3">
    <source>
        <dbReference type="ARBA" id="ARBA00022473"/>
    </source>
</evidence>
<evidence type="ECO:0000256" key="8">
    <source>
        <dbReference type="SAM" id="SignalP"/>
    </source>
</evidence>
<dbReference type="Proteomes" id="UP000054783">
    <property type="component" value="Unassembled WGS sequence"/>
</dbReference>
<feature type="transmembrane region" description="Helical" evidence="7">
    <location>
        <begin position="346"/>
        <end position="369"/>
    </location>
</feature>
<evidence type="ECO:0000256" key="1">
    <source>
        <dbReference type="ARBA" id="ARBA00004613"/>
    </source>
</evidence>
<feature type="signal peptide" evidence="8">
    <location>
        <begin position="1"/>
        <end position="18"/>
    </location>
</feature>
<evidence type="ECO:0000256" key="5">
    <source>
        <dbReference type="ARBA" id="ARBA00022729"/>
    </source>
</evidence>
<dbReference type="Pfam" id="PF04668">
    <property type="entry name" value="Tsg"/>
    <property type="match status" value="1"/>
</dbReference>
<keyword evidence="4" id="KW-0964">Secreted</keyword>
<dbReference type="InterPro" id="IPR057726">
    <property type="entry name" value="Tsg_C"/>
</dbReference>
<keyword evidence="5 8" id="KW-0732">Signal</keyword>
<evidence type="ECO:0000259" key="10">
    <source>
        <dbReference type="Pfam" id="PF23782"/>
    </source>
</evidence>
<evidence type="ECO:0000256" key="7">
    <source>
        <dbReference type="SAM" id="Phobius"/>
    </source>
</evidence>
<protein>
    <submittedName>
        <fullName evidence="11">Protein twisted gastrulation</fullName>
    </submittedName>
</protein>